<proteinExistence type="predicted"/>
<dbReference type="Proteomes" id="UP000585474">
    <property type="component" value="Unassembled WGS sequence"/>
</dbReference>
<dbReference type="AlphaFoldDB" id="A0A7J0FU37"/>
<dbReference type="EMBL" id="BJWL01000015">
    <property type="protein sequence ID" value="GFZ01438.1"/>
    <property type="molecule type" value="Genomic_DNA"/>
</dbReference>
<comment type="caution">
    <text evidence="1">The sequence shown here is derived from an EMBL/GenBank/DDBJ whole genome shotgun (WGS) entry which is preliminary data.</text>
</comment>
<sequence length="96" mass="11038">MEVASELNWEASVASQVKPKSLWEELAEIIEEFVEFLEKELNITDAEVKAEMHLENMKQRKMEVDSKTEAAKQSSIEDDIDEIETTLAQLKRELGL</sequence>
<accession>A0A7J0FU37</accession>
<name>A0A7J0FU37_9ERIC</name>
<keyword evidence="2" id="KW-1185">Reference proteome</keyword>
<evidence type="ECO:0000313" key="2">
    <source>
        <dbReference type="Proteomes" id="UP000585474"/>
    </source>
</evidence>
<organism evidence="1 2">
    <name type="scientific">Actinidia rufa</name>
    <dbReference type="NCBI Taxonomy" id="165716"/>
    <lineage>
        <taxon>Eukaryota</taxon>
        <taxon>Viridiplantae</taxon>
        <taxon>Streptophyta</taxon>
        <taxon>Embryophyta</taxon>
        <taxon>Tracheophyta</taxon>
        <taxon>Spermatophyta</taxon>
        <taxon>Magnoliopsida</taxon>
        <taxon>eudicotyledons</taxon>
        <taxon>Gunneridae</taxon>
        <taxon>Pentapetalae</taxon>
        <taxon>asterids</taxon>
        <taxon>Ericales</taxon>
        <taxon>Actinidiaceae</taxon>
        <taxon>Actinidia</taxon>
    </lineage>
</organism>
<evidence type="ECO:0000313" key="1">
    <source>
        <dbReference type="EMBL" id="GFZ01438.1"/>
    </source>
</evidence>
<protein>
    <submittedName>
        <fullName evidence="1">Chaperone DnaJ-domain superfamily protein</fullName>
    </submittedName>
</protein>
<gene>
    <name evidence="1" type="ORF">Acr_15g0000470</name>
</gene>
<reference evidence="1 2" key="1">
    <citation type="submission" date="2019-07" db="EMBL/GenBank/DDBJ databases">
        <title>De Novo Assembly of kiwifruit Actinidia rufa.</title>
        <authorList>
            <person name="Sugita-Konishi S."/>
            <person name="Sato K."/>
            <person name="Mori E."/>
            <person name="Abe Y."/>
            <person name="Kisaki G."/>
            <person name="Hamano K."/>
            <person name="Suezawa K."/>
            <person name="Otani M."/>
            <person name="Fukuda T."/>
            <person name="Manabe T."/>
            <person name="Gomi K."/>
            <person name="Tabuchi M."/>
            <person name="Akimitsu K."/>
            <person name="Kataoka I."/>
        </authorList>
    </citation>
    <scope>NUCLEOTIDE SEQUENCE [LARGE SCALE GENOMIC DNA]</scope>
    <source>
        <strain evidence="2">cv. Fuchu</strain>
    </source>
</reference>